<evidence type="ECO:0000256" key="1">
    <source>
        <dbReference type="SAM" id="MobiDB-lite"/>
    </source>
</evidence>
<evidence type="ECO:0000313" key="6">
    <source>
        <dbReference type="EMBL" id="QDU00609.1"/>
    </source>
</evidence>
<dbReference type="InterPro" id="IPR013087">
    <property type="entry name" value="Znf_C2H2_type"/>
</dbReference>
<keyword evidence="6" id="KW-0240">DNA-directed RNA polymerase</keyword>
<dbReference type="GO" id="GO:0042802">
    <property type="term" value="F:identical protein binding"/>
    <property type="evidence" value="ECO:0007669"/>
    <property type="project" value="InterPro"/>
</dbReference>
<dbReference type="InterPro" id="IPR007131">
    <property type="entry name" value="SHD1"/>
</dbReference>
<dbReference type="Pfam" id="PF03983">
    <property type="entry name" value="SHD1"/>
    <property type="match status" value="1"/>
</dbReference>
<proteinExistence type="predicted"/>
<evidence type="ECO:0000259" key="4">
    <source>
        <dbReference type="Pfam" id="PF03983"/>
    </source>
</evidence>
<dbReference type="GO" id="GO:0043130">
    <property type="term" value="F:ubiquitin binding"/>
    <property type="evidence" value="ECO:0007669"/>
    <property type="project" value="InterPro"/>
</dbReference>
<dbReference type="AlphaFoldDB" id="A0A517W5S9"/>
<keyword evidence="2" id="KW-1133">Transmembrane helix</keyword>
<keyword evidence="6" id="KW-0804">Transcription</keyword>
<name>A0A517W5S9_9PLAN</name>
<feature type="chain" id="PRO_5022198992" evidence="3">
    <location>
        <begin position="26"/>
        <end position="727"/>
    </location>
</feature>
<dbReference type="Gene3D" id="2.30.30.700">
    <property type="entry name" value="SLA1 homology domain 1"/>
    <property type="match status" value="4"/>
</dbReference>
<keyword evidence="2" id="KW-0812">Transmembrane</keyword>
<evidence type="ECO:0000256" key="2">
    <source>
        <dbReference type="SAM" id="Phobius"/>
    </source>
</evidence>
<feature type="transmembrane region" description="Helical" evidence="2">
    <location>
        <begin position="704"/>
        <end position="723"/>
    </location>
</feature>
<dbReference type="RefSeq" id="WP_145035832.1">
    <property type="nucleotide sequence ID" value="NZ_CP036347.1"/>
</dbReference>
<reference evidence="6 7" key="1">
    <citation type="submission" date="2019-02" db="EMBL/GenBank/DDBJ databases">
        <title>Deep-cultivation of Planctomycetes and their phenomic and genomic characterization uncovers novel biology.</title>
        <authorList>
            <person name="Wiegand S."/>
            <person name="Jogler M."/>
            <person name="Boedeker C."/>
            <person name="Pinto D."/>
            <person name="Vollmers J."/>
            <person name="Rivas-Marin E."/>
            <person name="Kohn T."/>
            <person name="Peeters S.H."/>
            <person name="Heuer A."/>
            <person name="Rast P."/>
            <person name="Oberbeckmann S."/>
            <person name="Bunk B."/>
            <person name="Jeske O."/>
            <person name="Meyerdierks A."/>
            <person name="Storesund J.E."/>
            <person name="Kallscheuer N."/>
            <person name="Luecker S."/>
            <person name="Lage O.M."/>
            <person name="Pohl T."/>
            <person name="Merkel B.J."/>
            <person name="Hornburger P."/>
            <person name="Mueller R.-W."/>
            <person name="Bruemmer F."/>
            <person name="Labrenz M."/>
            <person name="Spormann A.M."/>
            <person name="Op den Camp H."/>
            <person name="Overmann J."/>
            <person name="Amann R."/>
            <person name="Jetten M.S.M."/>
            <person name="Mascher T."/>
            <person name="Medema M.H."/>
            <person name="Devos D.P."/>
            <person name="Kaster A.-K."/>
            <person name="Ovreas L."/>
            <person name="Rohde M."/>
            <person name="Galperin M.Y."/>
            <person name="Jogler C."/>
        </authorList>
    </citation>
    <scope>NUCLEOTIDE SEQUENCE [LARGE SCALE GENOMIC DNA]</scope>
    <source>
        <strain evidence="6 7">V6</strain>
    </source>
</reference>
<feature type="domain" description="C2H2-type" evidence="5">
    <location>
        <begin position="605"/>
        <end position="620"/>
    </location>
</feature>
<dbReference type="GO" id="GO:0008092">
    <property type="term" value="F:cytoskeletal protein binding"/>
    <property type="evidence" value="ECO:0007669"/>
    <property type="project" value="InterPro"/>
</dbReference>
<evidence type="ECO:0000313" key="7">
    <source>
        <dbReference type="Proteomes" id="UP000320722"/>
    </source>
</evidence>
<keyword evidence="3" id="KW-0732">Signal</keyword>
<accession>A0A517W5S9</accession>
<sequence precursor="true">MNTKQKLSLLACLLCTLFLSQSMQAEEESYERFTVRTWNFRDGSEAKGKLIVVKGPQATLRLDGQGTVRVSLDKLSVKDLNWLYEYHKQRKQLSFLPEEYRKVHTESSLPETKSAPPAKTEPEPAPVENKPSMEPDKKPATEPEAGGESYKPFTLREWSFKDGSSFKAKFVSINPQQIQLIKESGELTMVPLDQLTINDMKWLFEYHRRNKLLGLLPPAMQEQAKALAAQLGLPAEMESPAAAMTEPGTPAAADDDPNVIKANTEIDPELVAVLSDYRFWSDKKGQKSEARFAGLEGREIRFTPSPGSNAGIGIISIPVGTLSDEDLELLREALKMHGRMSELPLAYREPFDSSLSARKLKQMLRVNFHRKWTDVSGNSVAASYVKMENGNISLLITQSNAVQEFPYDKFSEEDHKYVQERLQKEVAGQFFPENAETTLTPEEQQKEFRVWTDRKNRQLKGKFVRLAYGDSVTVLNTGTKEELFITEFFSDGDLSLIKPRKQQQPDQLAMNEGGIPGIPGAAMPGAAMPGSAMPGPGGMNFPGMRNPGMRNPAMPEPGSMMPAEPAMANPAMEPNPAMEMSANMMAENSARNPGLPERPVMQNTFECELCGKTHTSESLLFEQCPHCGVKRGDMIYQCGRCNRKFKSEGSGLTAPCPYCNPNQGRNEVAANNNFSSDANAGGGESSSSGRRSSNYVSGYRTGRALGKLFFWGLAFLGFIGGALKMRN</sequence>
<keyword evidence="2" id="KW-0472">Membrane</keyword>
<dbReference type="Pfam" id="PF12874">
    <property type="entry name" value="zf-met"/>
    <property type="match status" value="1"/>
</dbReference>
<evidence type="ECO:0000256" key="3">
    <source>
        <dbReference type="SAM" id="SignalP"/>
    </source>
</evidence>
<feature type="region of interest" description="Disordered" evidence="1">
    <location>
        <begin position="670"/>
        <end position="693"/>
    </location>
</feature>
<dbReference type="GO" id="GO:0000428">
    <property type="term" value="C:DNA-directed RNA polymerase complex"/>
    <property type="evidence" value="ECO:0007669"/>
    <property type="project" value="UniProtKB-KW"/>
</dbReference>
<protein>
    <submittedName>
        <fullName evidence="6">DNA-directed RNA polymerase subunit P</fullName>
    </submittedName>
</protein>
<feature type="region of interest" description="Disordered" evidence="1">
    <location>
        <begin position="106"/>
        <end position="149"/>
    </location>
</feature>
<feature type="compositionally biased region" description="Basic and acidic residues" evidence="1">
    <location>
        <begin position="131"/>
        <end position="141"/>
    </location>
</feature>
<evidence type="ECO:0000259" key="5">
    <source>
        <dbReference type="Pfam" id="PF12874"/>
    </source>
</evidence>
<organism evidence="6 7">
    <name type="scientific">Gimesia chilikensis</name>
    <dbReference type="NCBI Taxonomy" id="2605989"/>
    <lineage>
        <taxon>Bacteria</taxon>
        <taxon>Pseudomonadati</taxon>
        <taxon>Planctomycetota</taxon>
        <taxon>Planctomycetia</taxon>
        <taxon>Planctomycetales</taxon>
        <taxon>Planctomycetaceae</taxon>
        <taxon>Gimesia</taxon>
    </lineage>
</organism>
<feature type="signal peptide" evidence="3">
    <location>
        <begin position="1"/>
        <end position="25"/>
    </location>
</feature>
<gene>
    <name evidence="6" type="ORF">V6x_02840</name>
</gene>
<feature type="domain" description="SLA1 homology" evidence="4">
    <location>
        <begin position="369"/>
        <end position="423"/>
    </location>
</feature>
<dbReference type="GO" id="GO:0030674">
    <property type="term" value="F:protein-macromolecule adaptor activity"/>
    <property type="evidence" value="ECO:0007669"/>
    <property type="project" value="InterPro"/>
</dbReference>
<dbReference type="Proteomes" id="UP000320722">
    <property type="component" value="Chromosome"/>
</dbReference>
<dbReference type="EMBL" id="CP036347">
    <property type="protein sequence ID" value="QDU00609.1"/>
    <property type="molecule type" value="Genomic_DNA"/>
</dbReference>